<dbReference type="EMBL" id="JBHUKR010000027">
    <property type="protein sequence ID" value="MFD2422377.1"/>
    <property type="molecule type" value="Genomic_DNA"/>
</dbReference>
<reference evidence="3" key="1">
    <citation type="journal article" date="2019" name="Int. J. Syst. Evol. Microbiol.">
        <title>The Global Catalogue of Microorganisms (GCM) 10K type strain sequencing project: providing services to taxonomists for standard genome sequencing and annotation.</title>
        <authorList>
            <consortium name="The Broad Institute Genomics Platform"/>
            <consortium name="The Broad Institute Genome Sequencing Center for Infectious Disease"/>
            <person name="Wu L."/>
            <person name="Ma J."/>
        </authorList>
    </citation>
    <scope>NUCLEOTIDE SEQUENCE [LARGE SCALE GENOMIC DNA]</scope>
    <source>
        <strain evidence="3">CGMCC 4.7645</strain>
    </source>
</reference>
<dbReference type="InterPro" id="IPR003018">
    <property type="entry name" value="GAF"/>
</dbReference>
<protein>
    <submittedName>
        <fullName evidence="2">GAF domain-containing protein</fullName>
    </submittedName>
</protein>
<dbReference type="Pfam" id="PF01590">
    <property type="entry name" value="GAF"/>
    <property type="match status" value="1"/>
</dbReference>
<feature type="domain" description="GAF" evidence="1">
    <location>
        <begin position="110"/>
        <end position="209"/>
    </location>
</feature>
<dbReference type="Gene3D" id="3.30.450.40">
    <property type="match status" value="1"/>
</dbReference>
<evidence type="ECO:0000313" key="3">
    <source>
        <dbReference type="Proteomes" id="UP001597417"/>
    </source>
</evidence>
<evidence type="ECO:0000313" key="2">
    <source>
        <dbReference type="EMBL" id="MFD2422377.1"/>
    </source>
</evidence>
<organism evidence="2 3">
    <name type="scientific">Amycolatopsis pigmentata</name>
    <dbReference type="NCBI Taxonomy" id="450801"/>
    <lineage>
        <taxon>Bacteria</taxon>
        <taxon>Bacillati</taxon>
        <taxon>Actinomycetota</taxon>
        <taxon>Actinomycetes</taxon>
        <taxon>Pseudonocardiales</taxon>
        <taxon>Pseudonocardiaceae</taxon>
        <taxon>Amycolatopsis</taxon>
    </lineage>
</organism>
<evidence type="ECO:0000259" key="1">
    <source>
        <dbReference type="Pfam" id="PF01590"/>
    </source>
</evidence>
<proteinExistence type="predicted"/>
<gene>
    <name evidence="2" type="ORF">ACFSXZ_39250</name>
</gene>
<keyword evidence="3" id="KW-1185">Reference proteome</keyword>
<dbReference type="Proteomes" id="UP001597417">
    <property type="component" value="Unassembled WGS sequence"/>
</dbReference>
<accession>A0ABW5G8G2</accession>
<comment type="caution">
    <text evidence="2">The sequence shown here is derived from an EMBL/GenBank/DDBJ whole genome shotgun (WGS) entry which is preliminary data.</text>
</comment>
<sequence length="415" mass="45204">MAAGEDPRHYARLVAMMREATLSGARPPCVPRPVIAESWRRMVRLGLDPDHNEHDPVLTSDEVEARRRESGLTEALPVLRDGLMGLAEEAGHIMVVADHEGRVLWRDGSAVVVRKADELGFSEGAGWREESAGTNAVGTTLAVGRPVQVFSAEHYVRTHHNWTCAASPLHSPRDGRLLGVVNISSPATTFHPTTLALVDAVAQLAEAQLRLRHLADLERLRSVALPVISRVEGRAFVTDADGWVAATAGLAPVEKIALPQNITAGRIWLPAYGGCDVEPLPGGWLVRAVDSESRAYVTTVLLDLSKPAFPELTVSGGKINWSHSLTPRHAEILYLLSHYRAGRTARQLAVDLFDDPTRVVTVRAEMSRLRKHLGGIVQTKPYRIAENLDLVVNRPANGDRPLPYSGAPGIRRIPA</sequence>
<dbReference type="InterPro" id="IPR029016">
    <property type="entry name" value="GAF-like_dom_sf"/>
</dbReference>
<name>A0ABW5G8G2_9PSEU</name>
<dbReference type="RefSeq" id="WP_378271447.1">
    <property type="nucleotide sequence ID" value="NZ_JBHUKR010000027.1"/>
</dbReference>